<protein>
    <submittedName>
        <fullName evidence="1">TioA protein</fullName>
    </submittedName>
</protein>
<reference evidence="1" key="2">
    <citation type="submission" date="2018-07" db="EMBL/GenBank/DDBJ databases">
        <authorList>
            <consortium name="NCBI Pathogen Detection Project"/>
        </authorList>
    </citation>
    <scope>NUCLEOTIDE SEQUENCE</scope>
    <source>
        <strain evidence="1">13-4047</strain>
    </source>
</reference>
<gene>
    <name evidence="1" type="ORF">G4P47_003302</name>
</gene>
<name>A0A736PAL4_SALET</name>
<comment type="caution">
    <text evidence="1">The sequence shown here is derived from an EMBL/GenBank/DDBJ whole genome shotgun (WGS) entry which is preliminary data.</text>
</comment>
<dbReference type="AlphaFoldDB" id="A0A736PAL4"/>
<evidence type="ECO:0000313" key="1">
    <source>
        <dbReference type="EMBL" id="HAE7704311.1"/>
    </source>
</evidence>
<organism evidence="1">
    <name type="scientific">Salmonella enterica subsp. enterica serovar Javiana</name>
    <dbReference type="NCBI Taxonomy" id="363569"/>
    <lineage>
        <taxon>Bacteria</taxon>
        <taxon>Pseudomonadati</taxon>
        <taxon>Pseudomonadota</taxon>
        <taxon>Gammaproteobacteria</taxon>
        <taxon>Enterobacterales</taxon>
        <taxon>Enterobacteriaceae</taxon>
        <taxon>Salmonella</taxon>
    </lineage>
</organism>
<proteinExistence type="predicted"/>
<accession>A0A736PAL4</accession>
<sequence>MVRYHPVHTTKLDGNIDIYFVEPLWKKEWKHENSSFYFDELQKTFCFFNNRHGQSRYIIKLPWEFAFINADIINQLHSIGLFAISIDFNNNPIYLNEYIRNYENYCIDVWFDFCVKHYYVNNFEGLAFFKAGIASQNSNIINSIYDRHMISKVLVEGINCVEQRARYQHKVDYMCGMQWPSLYDGCAF</sequence>
<reference evidence="1" key="1">
    <citation type="journal article" date="2018" name="Genome Biol.">
        <title>SKESA: strategic k-mer extension for scrupulous assemblies.</title>
        <authorList>
            <person name="Souvorov A."/>
            <person name="Agarwala R."/>
            <person name="Lipman D.J."/>
        </authorList>
    </citation>
    <scope>NUCLEOTIDE SEQUENCE</scope>
    <source>
        <strain evidence="1">13-4047</strain>
    </source>
</reference>
<dbReference type="EMBL" id="DAASZT010000004">
    <property type="protein sequence ID" value="HAE7704311.1"/>
    <property type="molecule type" value="Genomic_DNA"/>
</dbReference>